<keyword evidence="5" id="KW-0004">4Fe-4S</keyword>
<dbReference type="GO" id="GO:0005829">
    <property type="term" value="C:cytosol"/>
    <property type="evidence" value="ECO:0007669"/>
    <property type="project" value="TreeGrafter"/>
</dbReference>
<evidence type="ECO:0000256" key="5">
    <source>
        <dbReference type="ARBA" id="ARBA00022485"/>
    </source>
</evidence>
<dbReference type="GO" id="GO:0008987">
    <property type="term" value="F:quinolinate synthetase A activity"/>
    <property type="evidence" value="ECO:0007669"/>
    <property type="project" value="UniProtKB-UniRule"/>
</dbReference>
<accession>E6MG73</accession>
<evidence type="ECO:0000313" key="14">
    <source>
        <dbReference type="EMBL" id="EFV01613.1"/>
    </source>
</evidence>
<gene>
    <name evidence="14" type="primary">nadA</name>
    <name evidence="14" type="ORF">HMP0721_1006</name>
</gene>
<evidence type="ECO:0000256" key="12">
    <source>
        <dbReference type="ARBA" id="ARBA00073059"/>
    </source>
</evidence>
<dbReference type="AlphaFoldDB" id="E6MG73"/>
<keyword evidence="8" id="KW-0479">Metal-binding</keyword>
<keyword evidence="7" id="KW-0808">Transferase</keyword>
<evidence type="ECO:0000256" key="7">
    <source>
        <dbReference type="ARBA" id="ARBA00022679"/>
    </source>
</evidence>
<dbReference type="UniPathway" id="UPA00253">
    <property type="reaction ID" value="UER00327"/>
</dbReference>
<dbReference type="PANTHER" id="PTHR30573:SF0">
    <property type="entry name" value="QUINOLINATE SYNTHASE, CHLOROPLASTIC"/>
    <property type="match status" value="1"/>
</dbReference>
<comment type="caution">
    <text evidence="14">The sequence shown here is derived from an EMBL/GenBank/DDBJ whole genome shotgun (WGS) entry which is preliminary data.</text>
</comment>
<evidence type="ECO:0000256" key="3">
    <source>
        <dbReference type="ARBA" id="ARBA00005065"/>
    </source>
</evidence>
<evidence type="ECO:0000256" key="4">
    <source>
        <dbReference type="ARBA" id="ARBA00012669"/>
    </source>
</evidence>
<reference evidence="14 15" key="1">
    <citation type="submission" date="2010-12" db="EMBL/GenBank/DDBJ databases">
        <authorList>
            <person name="Muzny D."/>
            <person name="Qin X."/>
            <person name="Deng J."/>
            <person name="Jiang H."/>
            <person name="Liu Y."/>
            <person name="Qu J."/>
            <person name="Song X.-Z."/>
            <person name="Zhang L."/>
            <person name="Thornton R."/>
            <person name="Coyle M."/>
            <person name="Francisco L."/>
            <person name="Jackson L."/>
            <person name="Javaid M."/>
            <person name="Korchina V."/>
            <person name="Kovar C."/>
            <person name="Mata R."/>
            <person name="Mathew T."/>
            <person name="Ngo R."/>
            <person name="Nguyen L."/>
            <person name="Nguyen N."/>
            <person name="Okwuonu G."/>
            <person name="Ongeri F."/>
            <person name="Pham C."/>
            <person name="Simmons D."/>
            <person name="Wilczek-Boney K."/>
            <person name="Hale W."/>
            <person name="Jakkamsetti A."/>
            <person name="Pham P."/>
            <person name="Ruth R."/>
            <person name="San Lucas F."/>
            <person name="Warren J."/>
            <person name="Zhang J."/>
            <person name="Zhao Z."/>
            <person name="Zhou C."/>
            <person name="Zhu D."/>
            <person name="Lee S."/>
            <person name="Bess C."/>
            <person name="Blankenburg K."/>
            <person name="Forbes L."/>
            <person name="Fu Q."/>
            <person name="Gubbala S."/>
            <person name="Hirani K."/>
            <person name="Jayaseelan J.C."/>
            <person name="Lara F."/>
            <person name="Munidasa M."/>
            <person name="Palculict T."/>
            <person name="Patil S."/>
            <person name="Pu L.-L."/>
            <person name="Saada N."/>
            <person name="Tang L."/>
            <person name="Weissenberger G."/>
            <person name="Zhu Y."/>
            <person name="Hemphill L."/>
            <person name="Shang Y."/>
            <person name="Youmans B."/>
            <person name="Ayvaz T."/>
            <person name="Ross M."/>
            <person name="Santibanez J."/>
            <person name="Aqrawi P."/>
            <person name="Gross S."/>
            <person name="Joshi V."/>
            <person name="Fowler G."/>
            <person name="Nazareth L."/>
            <person name="Reid J."/>
            <person name="Worley K."/>
            <person name="Petrosino J."/>
            <person name="Highlander S."/>
            <person name="Gibbs R."/>
        </authorList>
    </citation>
    <scope>NUCLEOTIDE SEQUENCE [LARGE SCALE GENOMIC DNA]</scope>
    <source>
        <strain evidence="14 15">ATCC 23263</strain>
    </source>
</reference>
<dbReference type="eggNOG" id="COG0379">
    <property type="taxonomic scope" value="Bacteria"/>
</dbReference>
<dbReference type="FunFam" id="3.40.50.10800:FF:000001">
    <property type="entry name" value="Quinolinate synthase A"/>
    <property type="match status" value="1"/>
</dbReference>
<sequence length="313" mass="34969">MHEKQEGGIIVNTRELQDEIVRLKREKDICILSHAYQSHAVWEVADYVGDSYRLAVQAAKDPHRTILMCGVRFMAETCKVLSPEKQVLLANPAAGCPMADQMDREDLIALKKQYPGYAAVAYINTTADFKRGVDMIVTSSSAVKIIRKMPEENILFVPDCNLGRWVEAQIPEKHFAFFKGGCPTHMRMRAADVARVKAAHPNALVLVHPECLAEVTDRADYVGSTTGIMQYAKESDAKAFIIGTESAIVEHLQYECPDKRFYLLSKECVCHNMKMTTLMDVYRAVTGEGEAIDLPEEVIVESRAAIDRMVEAG</sequence>
<dbReference type="InterPro" id="IPR036094">
    <property type="entry name" value="NadA_sf"/>
</dbReference>
<dbReference type="EC" id="2.5.1.72" evidence="4 13"/>
<dbReference type="PANTHER" id="PTHR30573">
    <property type="entry name" value="QUINOLINATE SYNTHETASE A"/>
    <property type="match status" value="1"/>
</dbReference>
<keyword evidence="6" id="KW-0662">Pyridine nucleotide biosynthesis</keyword>
<dbReference type="Proteomes" id="UP000004754">
    <property type="component" value="Unassembled WGS sequence"/>
</dbReference>
<dbReference type="GO" id="GO:0051539">
    <property type="term" value="F:4 iron, 4 sulfur cluster binding"/>
    <property type="evidence" value="ECO:0007669"/>
    <property type="project" value="UniProtKB-KW"/>
</dbReference>
<keyword evidence="10" id="KW-0411">Iron-sulfur</keyword>
<dbReference type="GO" id="GO:0046872">
    <property type="term" value="F:metal ion binding"/>
    <property type="evidence" value="ECO:0007669"/>
    <property type="project" value="UniProtKB-KW"/>
</dbReference>
<evidence type="ECO:0000313" key="15">
    <source>
        <dbReference type="Proteomes" id="UP000004754"/>
    </source>
</evidence>
<evidence type="ECO:0000256" key="8">
    <source>
        <dbReference type="ARBA" id="ARBA00022723"/>
    </source>
</evidence>
<evidence type="ECO:0000256" key="11">
    <source>
        <dbReference type="ARBA" id="ARBA00050125"/>
    </source>
</evidence>
<dbReference type="HOGENOM" id="CLU_047382_0_0_9"/>
<dbReference type="NCBIfam" id="NF006878">
    <property type="entry name" value="PRK09375.1-2"/>
    <property type="match status" value="1"/>
</dbReference>
<evidence type="ECO:0000256" key="6">
    <source>
        <dbReference type="ARBA" id="ARBA00022642"/>
    </source>
</evidence>
<dbReference type="Pfam" id="PF02445">
    <property type="entry name" value="NadA"/>
    <property type="match status" value="1"/>
</dbReference>
<comment type="cofactor">
    <cofactor evidence="1">
        <name>[4Fe-4S] cluster</name>
        <dbReference type="ChEBI" id="CHEBI:49883"/>
    </cofactor>
</comment>
<comment type="function">
    <text evidence="2">Catalyzes the condensation of iminoaspartate with dihydroxyacetone phosphate to form quinolinate.</text>
</comment>
<dbReference type="RefSeq" id="WP_006598430.1">
    <property type="nucleotide sequence ID" value="NZ_GL622359.1"/>
</dbReference>
<dbReference type="InterPro" id="IPR003473">
    <property type="entry name" value="NadA"/>
</dbReference>
<keyword evidence="15" id="KW-1185">Reference proteome</keyword>
<name>E6MG73_9FIRM</name>
<dbReference type="EMBL" id="AEQN01000016">
    <property type="protein sequence ID" value="EFV01613.1"/>
    <property type="molecule type" value="Genomic_DNA"/>
</dbReference>
<dbReference type="SUPFAM" id="SSF142754">
    <property type="entry name" value="NadA-like"/>
    <property type="match status" value="1"/>
</dbReference>
<dbReference type="STRING" id="887929.HMP0721_1006"/>
<evidence type="ECO:0000256" key="10">
    <source>
        <dbReference type="ARBA" id="ARBA00023014"/>
    </source>
</evidence>
<proteinExistence type="predicted"/>
<evidence type="ECO:0000256" key="2">
    <source>
        <dbReference type="ARBA" id="ARBA00003791"/>
    </source>
</evidence>
<comment type="pathway">
    <text evidence="3">Cofactor biosynthesis; NAD(+) biosynthesis; quinolinate from iminoaspartate: step 1/1.</text>
</comment>
<evidence type="ECO:0000256" key="9">
    <source>
        <dbReference type="ARBA" id="ARBA00023004"/>
    </source>
</evidence>
<dbReference type="Gene3D" id="3.40.50.10800">
    <property type="entry name" value="NadA-like"/>
    <property type="match status" value="3"/>
</dbReference>
<protein>
    <recommendedName>
        <fullName evidence="12 13">Quinolinate synthase</fullName>
        <ecNumber evidence="4 13">2.5.1.72</ecNumber>
    </recommendedName>
</protein>
<evidence type="ECO:0000256" key="1">
    <source>
        <dbReference type="ARBA" id="ARBA00001966"/>
    </source>
</evidence>
<comment type="catalytic activity">
    <reaction evidence="11">
        <text>iminosuccinate + dihydroxyacetone phosphate = quinolinate + phosphate + 2 H2O + H(+)</text>
        <dbReference type="Rhea" id="RHEA:25888"/>
        <dbReference type="ChEBI" id="CHEBI:15377"/>
        <dbReference type="ChEBI" id="CHEBI:15378"/>
        <dbReference type="ChEBI" id="CHEBI:29959"/>
        <dbReference type="ChEBI" id="CHEBI:43474"/>
        <dbReference type="ChEBI" id="CHEBI:57642"/>
        <dbReference type="ChEBI" id="CHEBI:77875"/>
        <dbReference type="EC" id="2.5.1.72"/>
    </reaction>
    <physiologicalReaction direction="left-to-right" evidence="11">
        <dbReference type="Rhea" id="RHEA:25889"/>
    </physiologicalReaction>
</comment>
<organism evidence="14 15">
    <name type="scientific">Pseudoramibacter alactolyticus ATCC 23263</name>
    <dbReference type="NCBI Taxonomy" id="887929"/>
    <lineage>
        <taxon>Bacteria</taxon>
        <taxon>Bacillati</taxon>
        <taxon>Bacillota</taxon>
        <taxon>Clostridia</taxon>
        <taxon>Eubacteriales</taxon>
        <taxon>Eubacteriaceae</taxon>
        <taxon>Pseudoramibacter</taxon>
    </lineage>
</organism>
<dbReference type="NCBIfam" id="TIGR00550">
    <property type="entry name" value="nadA"/>
    <property type="match status" value="1"/>
</dbReference>
<keyword evidence="9" id="KW-0408">Iron</keyword>
<dbReference type="GO" id="GO:0034628">
    <property type="term" value="P:'de novo' NAD+ biosynthetic process from L-aspartate"/>
    <property type="evidence" value="ECO:0007669"/>
    <property type="project" value="TreeGrafter"/>
</dbReference>
<evidence type="ECO:0000256" key="13">
    <source>
        <dbReference type="NCBIfam" id="TIGR00550"/>
    </source>
</evidence>